<gene>
    <name evidence="2" type="ORF">E3A20_12220</name>
</gene>
<evidence type="ECO:0000313" key="3">
    <source>
        <dbReference type="Proteomes" id="UP000321083"/>
    </source>
</evidence>
<reference evidence="2 3" key="2">
    <citation type="submission" date="2019-08" db="EMBL/GenBank/DDBJ databases">
        <authorList>
            <person name="Henke P."/>
        </authorList>
    </citation>
    <scope>NUCLEOTIDE SEQUENCE [LARGE SCALE GENOMIC DNA]</scope>
    <source>
        <strain evidence="2">Phe10_nw2017</strain>
    </source>
</reference>
<dbReference type="AlphaFoldDB" id="A0A5C6M9N9"/>
<sequence length="459" mass="50841">MPRQSFPTSIRDVTLKPWRHFAEPLDMRNSFHMDRSRTLLARLPTPRAAFHAFILAVFAFASSPLWAQAATDTYDDEESSGIAAKTGAKDEAQQAQDAEKLNVASSNHVRRFHEVLDELLAEFGYDVKMGQIKGLSNLAVRKIRVSPAIPKTYEDYLEVLLNERIRENSQVRLIACVPCKTRTSSLVDGKLMITSPATNMAKLEAAAQSLGIEYFMDAVLVYHTTHMVLALNVFNAQTKEMVWARTYNSETVKSRYQKLAIDYSQVAKSRPGEDYVPDYRVMIGFGGAAIPNVAGTKEDSTMLNLQIRATEKFNNRHDEFGMLFSLLKTTSSTLNAYPTIEPNDGSATSTDTEEDLVTEPTPKPFQMAFGIYGVYSHLFLGSVESYNEARSGMHVGMGGLFSTGYLAPLLRAGWDIYFGKRFSTSFSGCYVASSTILVSGESVKTKGGAGVDVIMSFNF</sequence>
<name>A0A5C6M9N9_9PLAN</name>
<proteinExistence type="predicted"/>
<protein>
    <submittedName>
        <fullName evidence="2">Uncharacterized protein</fullName>
    </submittedName>
</protein>
<dbReference type="EMBL" id="SRHE01000216">
    <property type="protein sequence ID" value="TWW09651.1"/>
    <property type="molecule type" value="Genomic_DNA"/>
</dbReference>
<organism evidence="2 3">
    <name type="scientific">Planctomyces bekefii</name>
    <dbReference type="NCBI Taxonomy" id="1653850"/>
    <lineage>
        <taxon>Bacteria</taxon>
        <taxon>Pseudomonadati</taxon>
        <taxon>Planctomycetota</taxon>
        <taxon>Planctomycetia</taxon>
        <taxon>Planctomycetales</taxon>
        <taxon>Planctomycetaceae</taxon>
        <taxon>Planctomyces</taxon>
    </lineage>
</organism>
<evidence type="ECO:0000256" key="1">
    <source>
        <dbReference type="SAM" id="MobiDB-lite"/>
    </source>
</evidence>
<accession>A0A5C6M9N9</accession>
<comment type="caution">
    <text evidence="2">The sequence shown here is derived from an EMBL/GenBank/DDBJ whole genome shotgun (WGS) entry which is preliminary data.</text>
</comment>
<evidence type="ECO:0000313" key="2">
    <source>
        <dbReference type="EMBL" id="TWW09651.1"/>
    </source>
</evidence>
<keyword evidence="3" id="KW-1185">Reference proteome</keyword>
<dbReference type="Proteomes" id="UP000321083">
    <property type="component" value="Unassembled WGS sequence"/>
</dbReference>
<reference evidence="2 3" key="1">
    <citation type="submission" date="2019-08" db="EMBL/GenBank/DDBJ databases">
        <title>100 year-old enigma solved: identification of Planctomyces bekefii, the type genus and species of the phylum Planctomycetes.</title>
        <authorList>
            <person name="Svetlana D.N."/>
            <person name="Overmann J."/>
        </authorList>
    </citation>
    <scope>NUCLEOTIDE SEQUENCE [LARGE SCALE GENOMIC DNA]</scope>
    <source>
        <strain evidence="2">Phe10_nw2017</strain>
    </source>
</reference>
<feature type="region of interest" description="Disordered" evidence="1">
    <location>
        <begin position="339"/>
        <end position="358"/>
    </location>
</feature>